<protein>
    <recommendedName>
        <fullName evidence="8">Orotate phosphoribosyltransferase</fullName>
    </recommendedName>
</protein>
<dbReference type="PATRIC" id="fig|1618207.4.peg.989"/>
<sequence length="141" mass="15496">MIFPGGDEDAQQQAERHTQQFESAPARALPLTATEDQQFAFLAHCGGILGFFPSLIIYLIFKDRGPFTAQESKEALNFTLPPTVLAIILNILAISIPVVGSVFAILAAVIWATLTVFSVIAAIHVNRGNPYRYPMNLRLIR</sequence>
<feature type="transmembrane region" description="Helical" evidence="5">
    <location>
        <begin position="75"/>
        <end position="96"/>
    </location>
</feature>
<dbReference type="HOGENOM" id="CLU_104196_2_1_11"/>
<evidence type="ECO:0000256" key="5">
    <source>
        <dbReference type="SAM" id="Phobius"/>
    </source>
</evidence>
<dbReference type="Proteomes" id="UP000061839">
    <property type="component" value="Chromosome"/>
</dbReference>
<evidence type="ECO:0000256" key="4">
    <source>
        <dbReference type="ARBA" id="ARBA00023136"/>
    </source>
</evidence>
<dbReference type="EMBL" id="CP011005">
    <property type="protein sequence ID" value="AJT41008.1"/>
    <property type="molecule type" value="Genomic_DNA"/>
</dbReference>
<dbReference type="AlphaFoldDB" id="A0A0D4BXH1"/>
<evidence type="ECO:0000313" key="6">
    <source>
        <dbReference type="EMBL" id="AJT41008.1"/>
    </source>
</evidence>
<proteinExistence type="predicted"/>
<dbReference type="STRING" id="1618207.UM93_04860"/>
<gene>
    <name evidence="6" type="ORF">UM93_04860</name>
</gene>
<keyword evidence="7" id="KW-1185">Reference proteome</keyword>
<name>A0A0D4BXH1_9MICC</name>
<keyword evidence="3 5" id="KW-1133">Transmembrane helix</keyword>
<keyword evidence="4 5" id="KW-0472">Membrane</keyword>
<feature type="transmembrane region" description="Helical" evidence="5">
    <location>
        <begin position="39"/>
        <end position="61"/>
    </location>
</feature>
<reference evidence="6 7" key="1">
    <citation type="journal article" date="2015" name="Genome Announc.">
        <title>Complete Genome Sequencing of Protease-Producing Novel Arthrobacter sp. Strain IHBB 11108 Using PacBio Single-Molecule Real-Time Sequencing Technology.</title>
        <authorList>
            <person name="Kiran S."/>
            <person name="Swarnkar M.K."/>
            <person name="Pal M."/>
            <person name="Thakur R."/>
            <person name="Tewari R."/>
            <person name="Singh A.K."/>
            <person name="Gulati A."/>
        </authorList>
    </citation>
    <scope>NUCLEOTIDE SEQUENCE [LARGE SCALE GENOMIC DNA]</scope>
    <source>
        <strain evidence="6 7">IHBB 11108</strain>
    </source>
</reference>
<accession>A0A0D4BXH1</accession>
<dbReference type="InterPro" id="IPR019109">
    <property type="entry name" value="MamF_MmsF"/>
</dbReference>
<keyword evidence="2 5" id="KW-0812">Transmembrane</keyword>
<feature type="transmembrane region" description="Helical" evidence="5">
    <location>
        <begin position="102"/>
        <end position="125"/>
    </location>
</feature>
<evidence type="ECO:0000256" key="3">
    <source>
        <dbReference type="ARBA" id="ARBA00022989"/>
    </source>
</evidence>
<evidence type="ECO:0000313" key="7">
    <source>
        <dbReference type="Proteomes" id="UP000061839"/>
    </source>
</evidence>
<organism evidence="6 7">
    <name type="scientific">Psychromicrobium lacuslunae</name>
    <dbReference type="NCBI Taxonomy" id="1618207"/>
    <lineage>
        <taxon>Bacteria</taxon>
        <taxon>Bacillati</taxon>
        <taxon>Actinomycetota</taxon>
        <taxon>Actinomycetes</taxon>
        <taxon>Micrococcales</taxon>
        <taxon>Micrococcaceae</taxon>
        <taxon>Psychromicrobium</taxon>
    </lineage>
</organism>
<evidence type="ECO:0008006" key="8">
    <source>
        <dbReference type="Google" id="ProtNLM"/>
    </source>
</evidence>
<dbReference type="KEGG" id="ari:UM93_04860"/>
<dbReference type="OrthoDB" id="9808930at2"/>
<evidence type="ECO:0000256" key="1">
    <source>
        <dbReference type="ARBA" id="ARBA00004141"/>
    </source>
</evidence>
<dbReference type="Pfam" id="PF09685">
    <property type="entry name" value="MamF_MmsF"/>
    <property type="match status" value="1"/>
</dbReference>
<comment type="subcellular location">
    <subcellularLocation>
        <location evidence="1">Membrane</location>
        <topology evidence="1">Multi-pass membrane protein</topology>
    </subcellularLocation>
</comment>
<evidence type="ECO:0000256" key="2">
    <source>
        <dbReference type="ARBA" id="ARBA00022692"/>
    </source>
</evidence>